<dbReference type="Proteomes" id="UP001595816">
    <property type="component" value="Unassembled WGS sequence"/>
</dbReference>
<dbReference type="SMART" id="SM00060">
    <property type="entry name" value="FN3"/>
    <property type="match status" value="2"/>
</dbReference>
<dbReference type="SUPFAM" id="SSF49265">
    <property type="entry name" value="Fibronectin type III"/>
    <property type="match status" value="1"/>
</dbReference>
<reference evidence="6" key="1">
    <citation type="journal article" date="2019" name="Int. J. Syst. Evol. Microbiol.">
        <title>The Global Catalogue of Microorganisms (GCM) 10K type strain sequencing project: providing services to taxonomists for standard genome sequencing and annotation.</title>
        <authorList>
            <consortium name="The Broad Institute Genomics Platform"/>
            <consortium name="The Broad Institute Genome Sequencing Center for Infectious Disease"/>
            <person name="Wu L."/>
            <person name="Ma J."/>
        </authorList>
    </citation>
    <scope>NUCLEOTIDE SEQUENCE [LARGE SCALE GENOMIC DNA]</scope>
    <source>
        <strain evidence="6">CGMCC 4.7289</strain>
    </source>
</reference>
<dbReference type="CDD" id="cd00063">
    <property type="entry name" value="FN3"/>
    <property type="match status" value="1"/>
</dbReference>
<evidence type="ECO:0000313" key="5">
    <source>
        <dbReference type="EMBL" id="MFC4132247.1"/>
    </source>
</evidence>
<gene>
    <name evidence="5" type="ORF">ACFOZ4_16705</name>
</gene>
<evidence type="ECO:0000256" key="2">
    <source>
        <dbReference type="ARBA" id="ARBA00023326"/>
    </source>
</evidence>
<dbReference type="Pfam" id="PF00041">
    <property type="entry name" value="fn3"/>
    <property type="match status" value="1"/>
</dbReference>
<evidence type="ECO:0000256" key="3">
    <source>
        <dbReference type="SAM" id="MobiDB-lite"/>
    </source>
</evidence>
<protein>
    <submittedName>
        <fullName evidence="5">Fibronectin type III domain-containing protein</fullName>
    </submittedName>
</protein>
<proteinExistence type="predicted"/>
<dbReference type="Gene3D" id="2.60.40.10">
    <property type="entry name" value="Immunoglobulins"/>
    <property type="match status" value="1"/>
</dbReference>
<dbReference type="PROSITE" id="PS50853">
    <property type="entry name" value="FN3"/>
    <property type="match status" value="1"/>
</dbReference>
<dbReference type="InterPro" id="IPR003961">
    <property type="entry name" value="FN3_dom"/>
</dbReference>
<accession>A0ABV8LMU7</accession>
<keyword evidence="6" id="KW-1185">Reference proteome</keyword>
<feature type="compositionally biased region" description="Low complexity" evidence="3">
    <location>
        <begin position="369"/>
        <end position="395"/>
    </location>
</feature>
<evidence type="ECO:0000259" key="4">
    <source>
        <dbReference type="PROSITE" id="PS50853"/>
    </source>
</evidence>
<organism evidence="5 6">
    <name type="scientific">Hamadaea flava</name>
    <dbReference type="NCBI Taxonomy" id="1742688"/>
    <lineage>
        <taxon>Bacteria</taxon>
        <taxon>Bacillati</taxon>
        <taxon>Actinomycetota</taxon>
        <taxon>Actinomycetes</taxon>
        <taxon>Micromonosporales</taxon>
        <taxon>Micromonosporaceae</taxon>
        <taxon>Hamadaea</taxon>
    </lineage>
</organism>
<dbReference type="InterPro" id="IPR036116">
    <property type="entry name" value="FN3_sf"/>
</dbReference>
<feature type="region of interest" description="Disordered" evidence="3">
    <location>
        <begin position="367"/>
        <end position="430"/>
    </location>
</feature>
<comment type="caution">
    <text evidence="5">The sequence shown here is derived from an EMBL/GenBank/DDBJ whole genome shotgun (WGS) entry which is preliminary data.</text>
</comment>
<dbReference type="RefSeq" id="WP_253753596.1">
    <property type="nucleotide sequence ID" value="NZ_JAMZDZ010000001.1"/>
</dbReference>
<dbReference type="SUPFAM" id="SSF63825">
    <property type="entry name" value="YWTD domain"/>
    <property type="match status" value="1"/>
</dbReference>
<sequence>MTTDETPERGRLAGMRPRLVVAVLVLASAGLLGLVLTDRSPAASNLQFAQAGHWVYNDSRETAYHVDGSTSQVDVQVSVPGGEAGSLVAQGDQSGYVVGRSRITEFDKSTLTVEASQTPPATERPEVLEVAGGPYLVYRNAGQVVRLGDPTATVPAGGPLSRPAVTSHGSVWLHRIDTGSLCELASGATRMTCVAQAAQGHTGAVTIVDDRPVLVDTTADTLQTFGKEGLGKAVPIGVDLPSTAQVASGVAAGRLAIVDPERGKLHLIDTAGLQSRPVAKPVAVDLPPGGRFADPVATPQVIAVLDQVNNELTTYDSSGVVRGRVPLVDATTSEPVRGEDNRIYLDGADGTHVLVVNGENGVVTKVAVGGTSPHPTTTSTPPRQTPTTGTTTAPGQPGGPSVPGAPRNVTATAGDRTATVRWSPPASNGSPVTAYRLSWPGGSTRVGGSATSATVTGLANGTTHVITVTAENGSGRGPGTGVRVAMPSPAAGKPVITVQVPSVWFGTRPITVVWARPALHGATLVHYVVKVPDQPDQTVTTEKAAYANIFNTTAAITVTVYAVTRYGSGSQIKGGTGSALIPAVVPMP</sequence>
<feature type="domain" description="Fibronectin type-III" evidence="4">
    <location>
        <begin position="402"/>
        <end position="490"/>
    </location>
</feature>
<keyword evidence="2" id="KW-0624">Polysaccharide degradation</keyword>
<name>A0ABV8LMU7_9ACTN</name>
<dbReference type="EMBL" id="JBHSAY010000009">
    <property type="protein sequence ID" value="MFC4132247.1"/>
    <property type="molecule type" value="Genomic_DNA"/>
</dbReference>
<keyword evidence="1" id="KW-0326">Glycosidase</keyword>
<dbReference type="InterPro" id="IPR013783">
    <property type="entry name" value="Ig-like_fold"/>
</dbReference>
<evidence type="ECO:0000313" key="6">
    <source>
        <dbReference type="Proteomes" id="UP001595816"/>
    </source>
</evidence>
<evidence type="ECO:0000256" key="1">
    <source>
        <dbReference type="ARBA" id="ARBA00023295"/>
    </source>
</evidence>
<keyword evidence="1" id="KW-0378">Hydrolase</keyword>
<keyword evidence="2" id="KW-0119">Carbohydrate metabolism</keyword>